<proteinExistence type="predicted"/>
<name>W4KHK5_HETIT</name>
<evidence type="ECO:0000313" key="1">
    <source>
        <dbReference type="EMBL" id="ETW85333.1"/>
    </source>
</evidence>
<evidence type="ECO:0000313" key="2">
    <source>
        <dbReference type="Proteomes" id="UP000030671"/>
    </source>
</evidence>
<gene>
    <name evidence="1" type="ORF">HETIRDRAFT_310866</name>
</gene>
<protein>
    <submittedName>
        <fullName evidence="1">Uncharacterized protein</fullName>
    </submittedName>
</protein>
<dbReference type="RefSeq" id="XP_009542199.1">
    <property type="nucleotide sequence ID" value="XM_009543904.1"/>
</dbReference>
<reference evidence="1 2" key="1">
    <citation type="journal article" date="2012" name="New Phytol.">
        <title>Insight into trade-off between wood decay and parasitism from the genome of a fungal forest pathogen.</title>
        <authorList>
            <person name="Olson A."/>
            <person name="Aerts A."/>
            <person name="Asiegbu F."/>
            <person name="Belbahri L."/>
            <person name="Bouzid O."/>
            <person name="Broberg A."/>
            <person name="Canback B."/>
            <person name="Coutinho P.M."/>
            <person name="Cullen D."/>
            <person name="Dalman K."/>
            <person name="Deflorio G."/>
            <person name="van Diepen L.T."/>
            <person name="Dunand C."/>
            <person name="Duplessis S."/>
            <person name="Durling M."/>
            <person name="Gonthier P."/>
            <person name="Grimwood J."/>
            <person name="Fossdal C.G."/>
            <person name="Hansson D."/>
            <person name="Henrissat B."/>
            <person name="Hietala A."/>
            <person name="Himmelstrand K."/>
            <person name="Hoffmeister D."/>
            <person name="Hogberg N."/>
            <person name="James T.Y."/>
            <person name="Karlsson M."/>
            <person name="Kohler A."/>
            <person name="Kues U."/>
            <person name="Lee Y.H."/>
            <person name="Lin Y.C."/>
            <person name="Lind M."/>
            <person name="Lindquist E."/>
            <person name="Lombard V."/>
            <person name="Lucas S."/>
            <person name="Lunden K."/>
            <person name="Morin E."/>
            <person name="Murat C."/>
            <person name="Park J."/>
            <person name="Raffaello T."/>
            <person name="Rouze P."/>
            <person name="Salamov A."/>
            <person name="Schmutz J."/>
            <person name="Solheim H."/>
            <person name="Stahlberg J."/>
            <person name="Velez H."/>
            <person name="de Vries R.P."/>
            <person name="Wiebenga A."/>
            <person name="Woodward S."/>
            <person name="Yakovlev I."/>
            <person name="Garbelotto M."/>
            <person name="Martin F."/>
            <person name="Grigoriev I.V."/>
            <person name="Stenlid J."/>
        </authorList>
    </citation>
    <scope>NUCLEOTIDE SEQUENCE [LARGE SCALE GENOMIC DNA]</scope>
    <source>
        <strain evidence="1 2">TC 32-1</strain>
    </source>
</reference>
<dbReference type="InParanoid" id="W4KHK5"/>
<dbReference type="HOGENOM" id="CLU_147768_0_0_1"/>
<dbReference type="KEGG" id="hir:HETIRDRAFT_310866"/>
<organism evidence="1 2">
    <name type="scientific">Heterobasidion irregulare (strain TC 32-1)</name>
    <dbReference type="NCBI Taxonomy" id="747525"/>
    <lineage>
        <taxon>Eukaryota</taxon>
        <taxon>Fungi</taxon>
        <taxon>Dikarya</taxon>
        <taxon>Basidiomycota</taxon>
        <taxon>Agaricomycotina</taxon>
        <taxon>Agaricomycetes</taxon>
        <taxon>Russulales</taxon>
        <taxon>Bondarzewiaceae</taxon>
        <taxon>Heterobasidion</taxon>
        <taxon>Heterobasidion annosum species complex</taxon>
    </lineage>
</organism>
<dbReference type="EMBL" id="KI925455">
    <property type="protein sequence ID" value="ETW85333.1"/>
    <property type="molecule type" value="Genomic_DNA"/>
</dbReference>
<feature type="non-terminal residue" evidence="1">
    <location>
        <position position="1"/>
    </location>
</feature>
<accession>W4KHK5</accession>
<keyword evidence="2" id="KW-1185">Reference proteome</keyword>
<sequence>AVSWGLERQQASSAVSTWGIENVLVEEKQQQFVSLPCGLLFSININWFSPIKRLHAYSTSAIYVIILNNPRSKHFLAQEMLLYCVIPGPHKPTLEQLNEIMEPLVKEFQELYKGECMVCVSGKEKTAINGLTFLQAGVAIIWKTTPLY</sequence>
<dbReference type="AlphaFoldDB" id="W4KHK5"/>
<dbReference type="OrthoDB" id="3245189at2759"/>
<dbReference type="Proteomes" id="UP000030671">
    <property type="component" value="Unassembled WGS sequence"/>
</dbReference>
<dbReference type="GeneID" id="20669809"/>